<proteinExistence type="predicted"/>
<name>A0ACB6S3T1_9PLEO</name>
<dbReference type="EMBL" id="MU006712">
    <property type="protein sequence ID" value="KAF2628618.1"/>
    <property type="molecule type" value="Genomic_DNA"/>
</dbReference>
<accession>A0ACB6S3T1</accession>
<evidence type="ECO:0000313" key="1">
    <source>
        <dbReference type="EMBL" id="KAF2628618.1"/>
    </source>
</evidence>
<protein>
    <submittedName>
        <fullName evidence="1">Uncharacterized protein</fullName>
    </submittedName>
</protein>
<dbReference type="Proteomes" id="UP000799754">
    <property type="component" value="Unassembled WGS sequence"/>
</dbReference>
<reference evidence="1" key="1">
    <citation type="journal article" date="2020" name="Stud. Mycol.">
        <title>101 Dothideomycetes genomes: a test case for predicting lifestyles and emergence of pathogens.</title>
        <authorList>
            <person name="Haridas S."/>
            <person name="Albert R."/>
            <person name="Binder M."/>
            <person name="Bloem J."/>
            <person name="Labutti K."/>
            <person name="Salamov A."/>
            <person name="Andreopoulos B."/>
            <person name="Baker S."/>
            <person name="Barry K."/>
            <person name="Bills G."/>
            <person name="Bluhm B."/>
            <person name="Cannon C."/>
            <person name="Castanera R."/>
            <person name="Culley D."/>
            <person name="Daum C."/>
            <person name="Ezra D."/>
            <person name="Gonzalez J."/>
            <person name="Henrissat B."/>
            <person name="Kuo A."/>
            <person name="Liang C."/>
            <person name="Lipzen A."/>
            <person name="Lutzoni F."/>
            <person name="Magnuson J."/>
            <person name="Mondo S."/>
            <person name="Nolan M."/>
            <person name="Ohm R."/>
            <person name="Pangilinan J."/>
            <person name="Park H.-J."/>
            <person name="Ramirez L."/>
            <person name="Alfaro M."/>
            <person name="Sun H."/>
            <person name="Tritt A."/>
            <person name="Yoshinaga Y."/>
            <person name="Zwiers L.-H."/>
            <person name="Turgeon B."/>
            <person name="Goodwin S."/>
            <person name="Spatafora J."/>
            <person name="Crous P."/>
            <person name="Grigoriev I."/>
        </authorList>
    </citation>
    <scope>NUCLEOTIDE SEQUENCE</scope>
    <source>
        <strain evidence="1">CBS 525.71</strain>
    </source>
</reference>
<comment type="caution">
    <text evidence="1">The sequence shown here is derived from an EMBL/GenBank/DDBJ whole genome shotgun (WGS) entry which is preliminary data.</text>
</comment>
<gene>
    <name evidence="1" type="ORF">BU25DRAFT_466362</name>
</gene>
<keyword evidence="2" id="KW-1185">Reference proteome</keyword>
<evidence type="ECO:0000313" key="2">
    <source>
        <dbReference type="Proteomes" id="UP000799754"/>
    </source>
</evidence>
<organism evidence="1 2">
    <name type="scientific">Macroventuria anomochaeta</name>
    <dbReference type="NCBI Taxonomy" id="301207"/>
    <lineage>
        <taxon>Eukaryota</taxon>
        <taxon>Fungi</taxon>
        <taxon>Dikarya</taxon>
        <taxon>Ascomycota</taxon>
        <taxon>Pezizomycotina</taxon>
        <taxon>Dothideomycetes</taxon>
        <taxon>Pleosporomycetidae</taxon>
        <taxon>Pleosporales</taxon>
        <taxon>Pleosporineae</taxon>
        <taxon>Didymellaceae</taxon>
        <taxon>Macroventuria</taxon>
    </lineage>
</organism>
<sequence length="340" mass="37744">MLLRRFAGGEELRNLLLPLECTADPLKQLRQTARLQLCPCMHPGQTANNEVTEKGKGDRSYFHEKTRQQSNGTPAIQDLAFAKAQPARAMVHWPGAVAFSAPSRGRLRRCCSDKPWYTPVVDEPWSKAGSLVFDSAAFISPLSNRTNIVQVTKQIHILVMSASNVDNSMKGKPSALSDTSSPPTMMTASTLTSIKLAHYFNPEYGAAFEVLESTPWSSGVLTAASPTSLEFTHFFNAKYSTAFNVLADFLKEEPDPYPALCLYDDYPRHWEWVASGELNKVAEQHELPVDFLSRPIPKHLVCKYLETLECVGGYTHPDGLYEQTVAAQCYAKNPPRDTDG</sequence>